<sequence length="172" mass="20416">MMNYWKSEVKQIVLMDGSEFLQNLLKMQKKKGILESGLVLYAWRQKRQTRKAMKKILYQKCRRNYDLVYGRVNGLVYENIPYGTDYLSVYYMRPQSPKGTVLIYGYYHMAVIEILWLLIQDGMKLISTGLIPLRRLMRLQICYQPLINTGLLLLLILYWLRNAVYIIITSCL</sequence>
<keyword evidence="3" id="KW-1185">Reference proteome</keyword>
<protein>
    <submittedName>
        <fullName evidence="2">Uncharacterized protein</fullName>
    </submittedName>
</protein>
<name>A0A1H3EG72_9FIRM</name>
<evidence type="ECO:0000313" key="2">
    <source>
        <dbReference type="EMBL" id="SDX76904.1"/>
    </source>
</evidence>
<keyword evidence="1" id="KW-1133">Transmembrane helix</keyword>
<keyword evidence="1" id="KW-0472">Membrane</keyword>
<proteinExistence type="predicted"/>
<gene>
    <name evidence="2" type="ORF">SAMN05660923_02895</name>
</gene>
<keyword evidence="1" id="KW-0812">Transmembrane</keyword>
<evidence type="ECO:0000313" key="3">
    <source>
        <dbReference type="Proteomes" id="UP000198828"/>
    </source>
</evidence>
<organism evidence="2 3">
    <name type="scientific">Tepidimicrobium xylanilyticum</name>
    <dbReference type="NCBI Taxonomy" id="1123352"/>
    <lineage>
        <taxon>Bacteria</taxon>
        <taxon>Bacillati</taxon>
        <taxon>Bacillota</taxon>
        <taxon>Tissierellia</taxon>
        <taxon>Tissierellales</taxon>
        <taxon>Tepidimicrobiaceae</taxon>
        <taxon>Tepidimicrobium</taxon>
    </lineage>
</organism>
<evidence type="ECO:0000256" key="1">
    <source>
        <dbReference type="SAM" id="Phobius"/>
    </source>
</evidence>
<reference evidence="2 3" key="1">
    <citation type="submission" date="2016-10" db="EMBL/GenBank/DDBJ databases">
        <authorList>
            <person name="de Groot N.N."/>
        </authorList>
    </citation>
    <scope>NUCLEOTIDE SEQUENCE [LARGE SCALE GENOMIC DNA]</scope>
    <source>
        <strain evidence="2 3">DSM 23310</strain>
    </source>
</reference>
<dbReference type="EMBL" id="FNNG01000019">
    <property type="protein sequence ID" value="SDX76904.1"/>
    <property type="molecule type" value="Genomic_DNA"/>
</dbReference>
<dbReference type="Proteomes" id="UP000198828">
    <property type="component" value="Unassembled WGS sequence"/>
</dbReference>
<feature type="transmembrane region" description="Helical" evidence="1">
    <location>
        <begin position="140"/>
        <end position="160"/>
    </location>
</feature>
<accession>A0A1H3EG72</accession>
<feature type="transmembrane region" description="Helical" evidence="1">
    <location>
        <begin position="101"/>
        <end position="119"/>
    </location>
</feature>
<dbReference type="AlphaFoldDB" id="A0A1H3EG72"/>